<proteinExistence type="predicted"/>
<gene>
    <name evidence="1" type="ORF">DYBT9275_02740</name>
</gene>
<evidence type="ECO:0000313" key="1">
    <source>
        <dbReference type="EMBL" id="CAG5001782.1"/>
    </source>
</evidence>
<organism evidence="1 2">
    <name type="scientific">Dyadobacter helix</name>
    <dbReference type="NCBI Taxonomy" id="2822344"/>
    <lineage>
        <taxon>Bacteria</taxon>
        <taxon>Pseudomonadati</taxon>
        <taxon>Bacteroidota</taxon>
        <taxon>Cytophagia</taxon>
        <taxon>Cytophagales</taxon>
        <taxon>Spirosomataceae</taxon>
        <taxon>Dyadobacter</taxon>
    </lineage>
</organism>
<dbReference type="Proteomes" id="UP000680038">
    <property type="component" value="Unassembled WGS sequence"/>
</dbReference>
<keyword evidence="2" id="KW-1185">Reference proteome</keyword>
<dbReference type="EMBL" id="CAJRAF010000002">
    <property type="protein sequence ID" value="CAG5001782.1"/>
    <property type="molecule type" value="Genomic_DNA"/>
</dbReference>
<sequence length="85" mass="10124">MEGEKIDIYQVLNKEIEVHRYRIENSKYPEKGNGKRLDMEIVFDGRKRVVFSGSVILQEIIKKIPLASFPFRTVIKMINRRHEFT</sequence>
<dbReference type="AlphaFoldDB" id="A0A916JER5"/>
<evidence type="ECO:0000313" key="2">
    <source>
        <dbReference type="Proteomes" id="UP000680038"/>
    </source>
</evidence>
<reference evidence="1" key="1">
    <citation type="submission" date="2021-04" db="EMBL/GenBank/DDBJ databases">
        <authorList>
            <person name="Rodrigo-Torres L."/>
            <person name="Arahal R. D."/>
            <person name="Lucena T."/>
        </authorList>
    </citation>
    <scope>NUCLEOTIDE SEQUENCE</scope>
    <source>
        <strain evidence="1">CECT 9275</strain>
    </source>
</reference>
<protein>
    <submittedName>
        <fullName evidence="1">Uncharacterized protein</fullName>
    </submittedName>
</protein>
<comment type="caution">
    <text evidence="1">The sequence shown here is derived from an EMBL/GenBank/DDBJ whole genome shotgun (WGS) entry which is preliminary data.</text>
</comment>
<name>A0A916JER5_9BACT</name>
<accession>A0A916JER5</accession>